<dbReference type="RefSeq" id="WP_249264849.1">
    <property type="nucleotide sequence ID" value="NZ_CP011339.1"/>
</dbReference>
<proteinExistence type="predicted"/>
<evidence type="ECO:0000313" key="2">
    <source>
        <dbReference type="Proteomes" id="UP000068167"/>
    </source>
</evidence>
<dbReference type="KEGG" id="mpk:VL20_782"/>
<organism evidence="1 2">
    <name type="scientific">Microcystis panniformis FACHB-1757</name>
    <dbReference type="NCBI Taxonomy" id="1638788"/>
    <lineage>
        <taxon>Bacteria</taxon>
        <taxon>Bacillati</taxon>
        <taxon>Cyanobacteriota</taxon>
        <taxon>Cyanophyceae</taxon>
        <taxon>Oscillatoriophycideae</taxon>
        <taxon>Chroococcales</taxon>
        <taxon>Microcystaceae</taxon>
        <taxon>Microcystis</taxon>
    </lineage>
</organism>
<sequence length="49" mass="5949">MLKLPKVKLATVNQNPQRQRDYRSYYNEETKNIISEHLKEDIELFGYSF</sequence>
<dbReference type="AlphaFoldDB" id="A0A0K1RVR5"/>
<gene>
    <name evidence="1" type="ORF">VL20_782</name>
</gene>
<evidence type="ECO:0000313" key="1">
    <source>
        <dbReference type="EMBL" id="AKV65989.1"/>
    </source>
</evidence>
<name>A0A0K1RVR5_9CHRO</name>
<reference evidence="1 2" key="1">
    <citation type="journal article" date="2016" name="Stand. Genomic Sci.">
        <title>Complete genome sequence and genomic characterization of Microcystis panniformis FACHB 1757 by third-generation sequencing.</title>
        <authorList>
            <person name="Zhang J.Y."/>
            <person name="Guan R."/>
            <person name="Zhang H.J."/>
            <person name="Li H."/>
            <person name="Xiao P."/>
            <person name="Yu G.L."/>
            <person name="Du L."/>
            <person name="Cao D.M."/>
            <person name="Zhu B.C."/>
            <person name="Li R.H."/>
            <person name="Lu Z.H."/>
        </authorList>
    </citation>
    <scope>NUCLEOTIDE SEQUENCE [LARGE SCALE GENOMIC DNA]</scope>
    <source>
        <strain evidence="1 2">FACHB-1757</strain>
    </source>
</reference>
<dbReference type="PATRIC" id="fig|1638788.3.peg.787"/>
<dbReference type="Proteomes" id="UP000068167">
    <property type="component" value="Chromosome"/>
</dbReference>
<keyword evidence="2" id="KW-1185">Reference proteome</keyword>
<accession>A0A0K1RVR5</accession>
<protein>
    <submittedName>
        <fullName evidence="1">Uncharacterized protein</fullName>
    </submittedName>
</protein>
<dbReference type="EMBL" id="CP011339">
    <property type="protein sequence ID" value="AKV65989.1"/>
    <property type="molecule type" value="Genomic_DNA"/>
</dbReference>